<name>A0A7K3W7T7_9ACTN</name>
<dbReference type="Pfam" id="PF11716">
    <property type="entry name" value="MDMPI_N"/>
    <property type="match status" value="1"/>
</dbReference>
<keyword evidence="3" id="KW-1185">Reference proteome</keyword>
<evidence type="ECO:0000313" key="2">
    <source>
        <dbReference type="EMBL" id="NEL52528.1"/>
    </source>
</evidence>
<dbReference type="AlphaFoldDB" id="A0A7K3W7T7"/>
<protein>
    <submittedName>
        <fullName evidence="2">TIGR03086 family protein</fullName>
    </submittedName>
</protein>
<dbReference type="RefSeq" id="WP_152731310.1">
    <property type="nucleotide sequence ID" value="NZ_JAABOZ010000009.1"/>
</dbReference>
<accession>A0A7K3W7T7</accession>
<dbReference type="Gene3D" id="1.20.120.450">
    <property type="entry name" value="dinb family like domain"/>
    <property type="match status" value="1"/>
</dbReference>
<comment type="caution">
    <text evidence="2">The sequence shown here is derived from an EMBL/GenBank/DDBJ whole genome shotgun (WGS) entry which is preliminary data.</text>
</comment>
<reference evidence="2 3" key="1">
    <citation type="submission" date="2020-02" db="EMBL/GenBank/DDBJ databases">
        <title>The whole genome sequence of CPCC 205119.</title>
        <authorList>
            <person name="Jiang Z."/>
        </authorList>
    </citation>
    <scope>NUCLEOTIDE SEQUENCE [LARGE SCALE GENOMIC DNA]</scope>
    <source>
        <strain evidence="2 3">CPCC 205119</strain>
    </source>
</reference>
<dbReference type="Proteomes" id="UP000470470">
    <property type="component" value="Unassembled WGS sequence"/>
</dbReference>
<dbReference type="EMBL" id="JAAGWK010000002">
    <property type="protein sequence ID" value="NEL52528.1"/>
    <property type="molecule type" value="Genomic_DNA"/>
</dbReference>
<dbReference type="InterPro" id="IPR034660">
    <property type="entry name" value="DinB/YfiT-like"/>
</dbReference>
<evidence type="ECO:0000259" key="1">
    <source>
        <dbReference type="Pfam" id="PF11716"/>
    </source>
</evidence>
<proteinExistence type="predicted"/>
<evidence type="ECO:0000313" key="3">
    <source>
        <dbReference type="Proteomes" id="UP000470470"/>
    </source>
</evidence>
<organism evidence="2 3">
    <name type="scientific">Goekera deserti</name>
    <dbReference type="NCBI Taxonomy" id="2497753"/>
    <lineage>
        <taxon>Bacteria</taxon>
        <taxon>Bacillati</taxon>
        <taxon>Actinomycetota</taxon>
        <taxon>Actinomycetes</taxon>
        <taxon>Geodermatophilales</taxon>
        <taxon>Geodermatophilaceae</taxon>
        <taxon>Goekera</taxon>
    </lineage>
</organism>
<sequence length="193" mass="20304">MHPEHADRIERFQRAQAAFTDLVDVVETGQWDAPSLPGWTVADLVAHLVGEARWVPLLVDGRTVADVGDAVPTDTDQLLDDDPLGAWEAAADAALTAVATPGALDRTVHLSRGPVPATDYLGELTFDLTVHAWDLARALGVDDQPDGELVTAALAVAEAIPAGGMPGLFDAPVEARAGATPLQQLLARTGRRP</sequence>
<dbReference type="SUPFAM" id="SSF109854">
    <property type="entry name" value="DinB/YfiT-like putative metalloenzymes"/>
    <property type="match status" value="1"/>
</dbReference>
<dbReference type="InterPro" id="IPR017517">
    <property type="entry name" value="Maleyloyr_isom"/>
</dbReference>
<dbReference type="InterPro" id="IPR024344">
    <property type="entry name" value="MDMPI_metal-binding"/>
</dbReference>
<gene>
    <name evidence="2" type="ORF">G1H19_00670</name>
</gene>
<dbReference type="InterPro" id="IPR017520">
    <property type="entry name" value="CHP03086"/>
</dbReference>
<dbReference type="NCBIfam" id="TIGR03086">
    <property type="entry name" value="TIGR03086 family metal-binding protein"/>
    <property type="match status" value="1"/>
</dbReference>
<dbReference type="GO" id="GO:0046872">
    <property type="term" value="F:metal ion binding"/>
    <property type="evidence" value="ECO:0007669"/>
    <property type="project" value="InterPro"/>
</dbReference>
<feature type="domain" description="Mycothiol-dependent maleylpyruvate isomerase metal-binding" evidence="1">
    <location>
        <begin position="13"/>
        <end position="136"/>
    </location>
</feature>
<dbReference type="NCBIfam" id="TIGR03083">
    <property type="entry name" value="maleylpyruvate isomerase family mycothiol-dependent enzyme"/>
    <property type="match status" value="1"/>
</dbReference>